<evidence type="ECO:0000313" key="4">
    <source>
        <dbReference type="Proteomes" id="UP000317421"/>
    </source>
</evidence>
<feature type="region of interest" description="Disordered" evidence="1">
    <location>
        <begin position="311"/>
        <end position="347"/>
    </location>
</feature>
<keyword evidence="4" id="KW-1185">Reference proteome</keyword>
<comment type="caution">
    <text evidence="3">The sequence shown here is derived from an EMBL/GenBank/DDBJ whole genome shotgun (WGS) entry which is preliminary data.</text>
</comment>
<proteinExistence type="predicted"/>
<keyword evidence="2" id="KW-0812">Transmembrane</keyword>
<dbReference type="AlphaFoldDB" id="A0A5C6AH58"/>
<organism evidence="3 4">
    <name type="scientific">Botrimarina colliarenosi</name>
    <dbReference type="NCBI Taxonomy" id="2528001"/>
    <lineage>
        <taxon>Bacteria</taxon>
        <taxon>Pseudomonadati</taxon>
        <taxon>Planctomycetota</taxon>
        <taxon>Planctomycetia</taxon>
        <taxon>Pirellulales</taxon>
        <taxon>Lacipirellulaceae</taxon>
        <taxon>Botrimarina</taxon>
    </lineage>
</organism>
<feature type="transmembrane region" description="Helical" evidence="2">
    <location>
        <begin position="142"/>
        <end position="162"/>
    </location>
</feature>
<dbReference type="RefSeq" id="WP_146441977.1">
    <property type="nucleotide sequence ID" value="NZ_SJPR01000001.1"/>
</dbReference>
<reference evidence="3 4" key="1">
    <citation type="submission" date="2019-02" db="EMBL/GenBank/DDBJ databases">
        <title>Deep-cultivation of Planctomycetes and their phenomic and genomic characterization uncovers novel biology.</title>
        <authorList>
            <person name="Wiegand S."/>
            <person name="Jogler M."/>
            <person name="Boedeker C."/>
            <person name="Pinto D."/>
            <person name="Vollmers J."/>
            <person name="Rivas-Marin E."/>
            <person name="Kohn T."/>
            <person name="Peeters S.H."/>
            <person name="Heuer A."/>
            <person name="Rast P."/>
            <person name="Oberbeckmann S."/>
            <person name="Bunk B."/>
            <person name="Jeske O."/>
            <person name="Meyerdierks A."/>
            <person name="Storesund J.E."/>
            <person name="Kallscheuer N."/>
            <person name="Luecker S."/>
            <person name="Lage O.M."/>
            <person name="Pohl T."/>
            <person name="Merkel B.J."/>
            <person name="Hornburger P."/>
            <person name="Mueller R.-W."/>
            <person name="Bruemmer F."/>
            <person name="Labrenz M."/>
            <person name="Spormann A.M."/>
            <person name="Op Den Camp H."/>
            <person name="Overmann J."/>
            <person name="Amann R."/>
            <person name="Jetten M.S.M."/>
            <person name="Mascher T."/>
            <person name="Medema M.H."/>
            <person name="Devos D.P."/>
            <person name="Kaster A.-K."/>
            <person name="Ovreas L."/>
            <person name="Rohde M."/>
            <person name="Galperin M.Y."/>
            <person name="Jogler C."/>
        </authorList>
    </citation>
    <scope>NUCLEOTIDE SEQUENCE [LARGE SCALE GENOMIC DNA]</scope>
    <source>
        <strain evidence="3 4">Pla108</strain>
    </source>
</reference>
<evidence type="ECO:0000256" key="1">
    <source>
        <dbReference type="SAM" id="MobiDB-lite"/>
    </source>
</evidence>
<keyword evidence="2" id="KW-1133">Transmembrane helix</keyword>
<dbReference type="InterPro" id="IPR007462">
    <property type="entry name" value="COV1-like"/>
</dbReference>
<accession>A0A5C6AH58</accession>
<protein>
    <recommendedName>
        <fullName evidence="5">DUF502 domain-containing protein</fullName>
    </recommendedName>
</protein>
<evidence type="ECO:0000313" key="3">
    <source>
        <dbReference type="EMBL" id="TWT99372.1"/>
    </source>
</evidence>
<name>A0A5C6AH58_9BACT</name>
<dbReference type="EMBL" id="SJPR01000001">
    <property type="protein sequence ID" value="TWT99372.1"/>
    <property type="molecule type" value="Genomic_DNA"/>
</dbReference>
<dbReference type="PANTHER" id="PTHR31876:SF26">
    <property type="entry name" value="PROTEIN LIKE COV 2"/>
    <property type="match status" value="1"/>
</dbReference>
<keyword evidence="2" id="KW-0472">Membrane</keyword>
<dbReference type="Pfam" id="PF04367">
    <property type="entry name" value="DUF502"/>
    <property type="match status" value="1"/>
</dbReference>
<evidence type="ECO:0008006" key="5">
    <source>
        <dbReference type="Google" id="ProtNLM"/>
    </source>
</evidence>
<dbReference type="PANTHER" id="PTHR31876">
    <property type="entry name" value="COV-LIKE PROTEIN 1"/>
    <property type="match status" value="1"/>
</dbReference>
<evidence type="ECO:0000256" key="2">
    <source>
        <dbReference type="SAM" id="Phobius"/>
    </source>
</evidence>
<gene>
    <name evidence="3" type="ORF">Pla108_03090</name>
</gene>
<dbReference type="OrthoDB" id="9780267at2"/>
<sequence>MATPTPATPEPAPRSLDPFRRAVLRGLGVLLPPLLTVVIFLWVGGTISRYVLTPLEGATRYLLVEYAADIRQPKDFAEKEPGEVVTGEMVRDASGKVFHRAADGLYVSDRVFTEVSKRLRQSEAAPQTASDWVRRYVDDVWLVPWIVVPIFLLVFLLLLYTVGKFLAAGVGRFFHGQFESLITRVPLVSNVYSSVKQVTDFAFTEPDIQISRIVAVEYPRKGIWSIAFVTGESMLDIEAAANEPVMSVLIPTSPMPFTGFTITVKKSETVDMPLTLDQAFQFIFSCGVVVPPHQITRAVVERERRLAAGEPLVDLSPKAARTAEEGAESLTDPTPVTEPTEGHVSPE</sequence>
<dbReference type="Proteomes" id="UP000317421">
    <property type="component" value="Unassembled WGS sequence"/>
</dbReference>
<feature type="transmembrane region" description="Helical" evidence="2">
    <location>
        <begin position="22"/>
        <end position="43"/>
    </location>
</feature>